<protein>
    <submittedName>
        <fullName evidence="3">Unannotated protein</fullName>
    </submittedName>
</protein>
<keyword evidence="2" id="KW-1133">Transmembrane helix</keyword>
<feature type="region of interest" description="Disordered" evidence="1">
    <location>
        <begin position="97"/>
        <end position="162"/>
    </location>
</feature>
<dbReference type="AlphaFoldDB" id="A0A6J6PMK2"/>
<keyword evidence="2" id="KW-0472">Membrane</keyword>
<reference evidence="3" key="1">
    <citation type="submission" date="2020-05" db="EMBL/GenBank/DDBJ databases">
        <authorList>
            <person name="Chiriac C."/>
            <person name="Salcher M."/>
            <person name="Ghai R."/>
            <person name="Kavagutti S V."/>
        </authorList>
    </citation>
    <scope>NUCLEOTIDE SEQUENCE</scope>
</reference>
<dbReference type="EMBL" id="CAEZXR010000082">
    <property type="protein sequence ID" value="CAB4699736.1"/>
    <property type="molecule type" value="Genomic_DNA"/>
</dbReference>
<keyword evidence="2" id="KW-0812">Transmembrane</keyword>
<proteinExistence type="predicted"/>
<sequence>MVAVSTPAGELTAYDFGAWASVDVRQGGREIGVRLQRLLRRPRSRRQLDLRLGYGAMGLGGGAFVAVLAASLLVQEIVPQIIGSLPEAAAQQIVSTPPIEPVRQRPSRPAPVEPVVVTSPAPTTATGPEQDEAIEPVEPTQPPDPEPTDPPTPQPPVQARDGVTSSLLDPVVTGLTDVVDGATGEALVPVTDAVDGLVDGTTDLVDGLIVGLLGSPPEPPAQRTGR</sequence>
<feature type="transmembrane region" description="Helical" evidence="2">
    <location>
        <begin position="52"/>
        <end position="74"/>
    </location>
</feature>
<gene>
    <name evidence="3" type="ORF">UFOPK2579_00875</name>
</gene>
<feature type="compositionally biased region" description="Low complexity" evidence="1">
    <location>
        <begin position="113"/>
        <end position="128"/>
    </location>
</feature>
<evidence type="ECO:0000256" key="1">
    <source>
        <dbReference type="SAM" id="MobiDB-lite"/>
    </source>
</evidence>
<name>A0A6J6PMK2_9ZZZZ</name>
<feature type="compositionally biased region" description="Pro residues" evidence="1">
    <location>
        <begin position="139"/>
        <end position="156"/>
    </location>
</feature>
<accession>A0A6J6PMK2</accession>
<evidence type="ECO:0000313" key="3">
    <source>
        <dbReference type="EMBL" id="CAB4699736.1"/>
    </source>
</evidence>
<evidence type="ECO:0000256" key="2">
    <source>
        <dbReference type="SAM" id="Phobius"/>
    </source>
</evidence>
<organism evidence="3">
    <name type="scientific">freshwater metagenome</name>
    <dbReference type="NCBI Taxonomy" id="449393"/>
    <lineage>
        <taxon>unclassified sequences</taxon>
        <taxon>metagenomes</taxon>
        <taxon>ecological metagenomes</taxon>
    </lineage>
</organism>